<dbReference type="PANTHER" id="PTHR33055">
    <property type="entry name" value="TRANSPOSASE FOR INSERTION SEQUENCE ELEMENT IS1111A"/>
    <property type="match status" value="1"/>
</dbReference>
<keyword evidence="4" id="KW-1185">Reference proteome</keyword>
<dbReference type="InterPro" id="IPR003346">
    <property type="entry name" value="Transposase_20"/>
</dbReference>
<comment type="caution">
    <text evidence="3">The sequence shown here is derived from an EMBL/GenBank/DDBJ whole genome shotgun (WGS) entry which is preliminary data.</text>
</comment>
<organism evidence="3 4">
    <name type="scientific">Mesonia maritima</name>
    <dbReference type="NCBI Taxonomy" id="1793873"/>
    <lineage>
        <taxon>Bacteria</taxon>
        <taxon>Pseudomonadati</taxon>
        <taxon>Bacteroidota</taxon>
        <taxon>Flavobacteriia</taxon>
        <taxon>Flavobacteriales</taxon>
        <taxon>Flavobacteriaceae</taxon>
        <taxon>Mesonia</taxon>
    </lineage>
</organism>
<gene>
    <name evidence="3" type="ORF">GGR31_002866</name>
</gene>
<dbReference type="EMBL" id="JAVDQA010000012">
    <property type="protein sequence ID" value="MDR6302187.1"/>
    <property type="molecule type" value="Genomic_DNA"/>
</dbReference>
<accession>A0ABU1KAW6</accession>
<dbReference type="Pfam" id="PF02371">
    <property type="entry name" value="Transposase_20"/>
    <property type="match status" value="1"/>
</dbReference>
<evidence type="ECO:0000256" key="1">
    <source>
        <dbReference type="SAM" id="MobiDB-lite"/>
    </source>
</evidence>
<proteinExistence type="predicted"/>
<feature type="domain" description="Transposase IS116/IS110/IS902 C-terminal" evidence="2">
    <location>
        <begin position="1"/>
        <end position="51"/>
    </location>
</feature>
<protein>
    <submittedName>
        <fullName evidence="3">Transposase</fullName>
    </submittedName>
</protein>
<evidence type="ECO:0000313" key="4">
    <source>
        <dbReference type="Proteomes" id="UP001257659"/>
    </source>
</evidence>
<feature type="region of interest" description="Disordered" evidence="1">
    <location>
        <begin position="1"/>
        <end position="22"/>
    </location>
</feature>
<dbReference type="InterPro" id="IPR047650">
    <property type="entry name" value="Transpos_IS110"/>
</dbReference>
<reference evidence="3 4" key="1">
    <citation type="submission" date="2023-07" db="EMBL/GenBank/DDBJ databases">
        <title>Genomic Encyclopedia of Type Strains, Phase IV (KMG-IV): sequencing the most valuable type-strain genomes for metagenomic binning, comparative biology and taxonomic classification.</title>
        <authorList>
            <person name="Goeker M."/>
        </authorList>
    </citation>
    <scope>NUCLEOTIDE SEQUENCE [LARGE SCALE GENOMIC DNA]</scope>
    <source>
        <strain evidence="3 4">DSM 102814</strain>
    </source>
</reference>
<evidence type="ECO:0000259" key="2">
    <source>
        <dbReference type="Pfam" id="PF02371"/>
    </source>
</evidence>
<dbReference type="PANTHER" id="PTHR33055:SF3">
    <property type="entry name" value="PUTATIVE TRANSPOSASE FOR IS117-RELATED"/>
    <property type="match status" value="1"/>
</dbReference>
<evidence type="ECO:0000313" key="3">
    <source>
        <dbReference type="EMBL" id="MDR6302187.1"/>
    </source>
</evidence>
<dbReference type="Proteomes" id="UP001257659">
    <property type="component" value="Unassembled WGS sequence"/>
</dbReference>
<name>A0ABU1KAW6_9FLAO</name>
<sequence length="99" mass="11072">MGITPTIRQSGSSVRGRSRNSKVGNKKLRNLLFLCAFSASKHNKACREIYERIVAKGKSKKLVLIAVANKLLKQAFAIKKWVSLSGRICIEIKLKRLGF</sequence>